<gene>
    <name evidence="1" type="ORF">E2I14_17765</name>
</gene>
<sequence>MQARISIIALVFIFMLGLVANLHAQNVVGPTGQRPFPSDAKIGVLSPSAAPTIVIDGVVRQLTGGAQIRNENNHIVQPMSLNGSDVRIVYRENAQGQVDRIWIMNTTEAQLIQSTIPPSMIFVAPSGMTVTVPTTAN</sequence>
<dbReference type="EMBL" id="SMYL01000015">
    <property type="protein sequence ID" value="TDK60633.1"/>
    <property type="molecule type" value="Genomic_DNA"/>
</dbReference>
<evidence type="ECO:0000313" key="1">
    <source>
        <dbReference type="EMBL" id="TDK60633.1"/>
    </source>
</evidence>
<proteinExistence type="predicted"/>
<dbReference type="RefSeq" id="WP_133331025.1">
    <property type="nucleotide sequence ID" value="NZ_SMYL01000015.1"/>
</dbReference>
<comment type="caution">
    <text evidence="1">The sequence shown here is derived from an EMBL/GenBank/DDBJ whole genome shotgun (WGS) entry which is preliminary data.</text>
</comment>
<dbReference type="AlphaFoldDB" id="A0A4R5VQ21"/>
<reference evidence="1 2" key="1">
    <citation type="submission" date="2019-03" db="EMBL/GenBank/DDBJ databases">
        <title>Sapientia aquatica gen. nov., sp. nov., isolated from a crater lake.</title>
        <authorList>
            <person name="Felfoldi T."/>
            <person name="Szabo A."/>
            <person name="Toth E."/>
            <person name="Schumann P."/>
            <person name="Keki Z."/>
            <person name="Marialigeti K."/>
            <person name="Mathe I."/>
        </authorList>
    </citation>
    <scope>NUCLEOTIDE SEQUENCE [LARGE SCALE GENOMIC DNA]</scope>
    <source>
        <strain evidence="1 2">SA-152</strain>
    </source>
</reference>
<dbReference type="Proteomes" id="UP000294829">
    <property type="component" value="Unassembled WGS sequence"/>
</dbReference>
<organism evidence="1 2">
    <name type="scientific">Sapientia aquatica</name>
    <dbReference type="NCBI Taxonomy" id="1549640"/>
    <lineage>
        <taxon>Bacteria</taxon>
        <taxon>Pseudomonadati</taxon>
        <taxon>Pseudomonadota</taxon>
        <taxon>Betaproteobacteria</taxon>
        <taxon>Burkholderiales</taxon>
        <taxon>Oxalobacteraceae</taxon>
        <taxon>Sapientia</taxon>
    </lineage>
</organism>
<protein>
    <submittedName>
        <fullName evidence="1">Uncharacterized protein</fullName>
    </submittedName>
</protein>
<accession>A0A4R5VQ21</accession>
<evidence type="ECO:0000313" key="2">
    <source>
        <dbReference type="Proteomes" id="UP000294829"/>
    </source>
</evidence>
<dbReference type="OrthoDB" id="7019622at2"/>
<name>A0A4R5VQ21_9BURK</name>
<keyword evidence="2" id="KW-1185">Reference proteome</keyword>